<sequence>MGFESESESAEEGGGRVGCLMVMNGGDGSDDDYGGPRARWEFPAAGFEVVYDLEQGRVGFARRRCTALWDSLSRG</sequence>
<evidence type="ECO:0000256" key="1">
    <source>
        <dbReference type="SAM" id="MobiDB-lite"/>
    </source>
</evidence>
<accession>A0A199UZ28</accession>
<evidence type="ECO:0000313" key="2">
    <source>
        <dbReference type="EMBL" id="OAY70028.1"/>
    </source>
</evidence>
<dbReference type="STRING" id="4615.A0A199UZ28"/>
<reference evidence="2 3" key="1">
    <citation type="journal article" date="2016" name="DNA Res.">
        <title>The draft genome of MD-2 pineapple using hybrid error correction of long reads.</title>
        <authorList>
            <person name="Redwan R.M."/>
            <person name="Saidin A."/>
            <person name="Kumar S.V."/>
        </authorList>
    </citation>
    <scope>NUCLEOTIDE SEQUENCE [LARGE SCALE GENOMIC DNA]</scope>
    <source>
        <strain evidence="3">cv. MD2</strain>
        <tissue evidence="2">Leaf</tissue>
    </source>
</reference>
<dbReference type="AlphaFoldDB" id="A0A199UZ28"/>
<proteinExistence type="predicted"/>
<dbReference type="EMBL" id="LSRQ01004109">
    <property type="protein sequence ID" value="OAY70028.1"/>
    <property type="molecule type" value="Genomic_DNA"/>
</dbReference>
<comment type="caution">
    <text evidence="2">The sequence shown here is derived from an EMBL/GenBank/DDBJ whole genome shotgun (WGS) entry which is preliminary data.</text>
</comment>
<protein>
    <recommendedName>
        <fullName evidence="4">Peptidase A1 domain-containing protein</fullName>
    </recommendedName>
</protein>
<evidence type="ECO:0000313" key="3">
    <source>
        <dbReference type="Proteomes" id="UP000092600"/>
    </source>
</evidence>
<organism evidence="2 3">
    <name type="scientific">Ananas comosus</name>
    <name type="common">Pineapple</name>
    <name type="synonym">Ananas ananas</name>
    <dbReference type="NCBI Taxonomy" id="4615"/>
    <lineage>
        <taxon>Eukaryota</taxon>
        <taxon>Viridiplantae</taxon>
        <taxon>Streptophyta</taxon>
        <taxon>Embryophyta</taxon>
        <taxon>Tracheophyta</taxon>
        <taxon>Spermatophyta</taxon>
        <taxon>Magnoliopsida</taxon>
        <taxon>Liliopsida</taxon>
        <taxon>Poales</taxon>
        <taxon>Bromeliaceae</taxon>
        <taxon>Bromelioideae</taxon>
        <taxon>Ananas</taxon>
    </lineage>
</organism>
<feature type="region of interest" description="Disordered" evidence="1">
    <location>
        <begin position="1"/>
        <end position="21"/>
    </location>
</feature>
<dbReference type="Proteomes" id="UP000092600">
    <property type="component" value="Unassembled WGS sequence"/>
</dbReference>
<gene>
    <name evidence="2" type="ORF">ACMD2_10344</name>
</gene>
<name>A0A199UZ28_ANACO</name>
<feature type="compositionally biased region" description="Acidic residues" evidence="1">
    <location>
        <begin position="1"/>
        <end position="11"/>
    </location>
</feature>
<evidence type="ECO:0008006" key="4">
    <source>
        <dbReference type="Google" id="ProtNLM"/>
    </source>
</evidence>